<dbReference type="PANTHER" id="PTHR31589:SF110">
    <property type="entry name" value="PROTEIN, PUTATIVE (DUF239)-RELATED"/>
    <property type="match status" value="1"/>
</dbReference>
<dbReference type="Pfam" id="PF14365">
    <property type="entry name" value="Neprosin_AP"/>
    <property type="match status" value="1"/>
</dbReference>
<feature type="signal peptide" evidence="1">
    <location>
        <begin position="1"/>
        <end position="24"/>
    </location>
</feature>
<dbReference type="Gene3D" id="3.90.1320.10">
    <property type="entry name" value="Outer-capsid protein sigma 3, large lobe"/>
    <property type="match status" value="1"/>
</dbReference>
<evidence type="ECO:0000259" key="2">
    <source>
        <dbReference type="PROSITE" id="PS52045"/>
    </source>
</evidence>
<reference evidence="4" key="1">
    <citation type="journal article" date="2020" name="Nat. Commun.">
        <title>Genome sequence of the cluster root forming white lupin.</title>
        <authorList>
            <person name="Hufnagel B."/>
            <person name="Marques A."/>
            <person name="Soriano A."/>
            <person name="Marques L."/>
            <person name="Divol F."/>
            <person name="Doumas P."/>
            <person name="Sallet E."/>
            <person name="Mancinotti D."/>
            <person name="Carrere S."/>
            <person name="Marande W."/>
            <person name="Arribat S."/>
            <person name="Keller J."/>
            <person name="Huneau C."/>
            <person name="Blein T."/>
            <person name="Aime D."/>
            <person name="Laguerre M."/>
            <person name="Taylor J."/>
            <person name="Schubert V."/>
            <person name="Nelson M."/>
            <person name="Geu-Flores F."/>
            <person name="Crespi M."/>
            <person name="Gallardo-Guerrero K."/>
            <person name="Delaux P.-M."/>
            <person name="Salse J."/>
            <person name="Berges H."/>
            <person name="Guyot R."/>
            <person name="Gouzy J."/>
            <person name="Peret B."/>
        </authorList>
    </citation>
    <scope>NUCLEOTIDE SEQUENCE [LARGE SCALE GENOMIC DNA]</scope>
    <source>
        <strain evidence="4">cv. Amiga</strain>
    </source>
</reference>
<evidence type="ECO:0000256" key="1">
    <source>
        <dbReference type="SAM" id="SignalP"/>
    </source>
</evidence>
<name>A0A6A4NW33_LUPAL</name>
<keyword evidence="4" id="KW-1185">Reference proteome</keyword>
<dbReference type="InterPro" id="IPR004314">
    <property type="entry name" value="Neprosin"/>
</dbReference>
<evidence type="ECO:0000313" key="4">
    <source>
        <dbReference type="Proteomes" id="UP000447434"/>
    </source>
</evidence>
<comment type="caution">
    <text evidence="3">The sequence shown here is derived from an EMBL/GenBank/DDBJ whole genome shotgun (WGS) entry which is preliminary data.</text>
</comment>
<sequence length="390" mass="43853">MARPCIHISMFFVVLLIFITSVFSRSIANQPIDLDKLSGIRAQLEKINRPGVKTIKSPDAFDLPELKDQITTLQQLEWPEGYDINKNTTTGVESFQLWSDSGEECPDGTVPILRITEQYLLRASNMTRFGQKNAYTNHEYATVRVKQDQFYGARTSINAWSPKVSEAGEFSLAQIWLASGTYDAKDLTTIEVGWHVFPDIYGGDTNPRLFGYWTRDAYEKTGCHNLVCPGFVQTDKRVALGAALSKSVSSYNGNQFDITLMVWKDPNNGNWWLKYGEGIVMGYWPASLLPRLKSHADRLKFGGEIVNFNRNGHTSTQMGSGHFAEEGFKKAAFFRNLNLVNSDGKVTPIPLSNLETYADHPKCYDIKVYSNKVYGTHFYFGGPGKNSNCP</sequence>
<dbReference type="AlphaFoldDB" id="A0A6A4NW33"/>
<feature type="domain" description="Neprosin PEP catalytic" evidence="2">
    <location>
        <begin position="131"/>
        <end position="390"/>
    </location>
</feature>
<dbReference type="PANTHER" id="PTHR31589">
    <property type="entry name" value="PROTEIN, PUTATIVE (DUF239)-RELATED-RELATED"/>
    <property type="match status" value="1"/>
</dbReference>
<evidence type="ECO:0000313" key="3">
    <source>
        <dbReference type="EMBL" id="KAE9593542.1"/>
    </source>
</evidence>
<dbReference type="PROSITE" id="PS52045">
    <property type="entry name" value="NEPROSIN_PEP_CD"/>
    <property type="match status" value="1"/>
</dbReference>
<proteinExistence type="predicted"/>
<dbReference type="InterPro" id="IPR053168">
    <property type="entry name" value="Glutamic_endopeptidase"/>
</dbReference>
<gene>
    <name evidence="3" type="ORF">Lalb_Chr18g0044181</name>
</gene>
<dbReference type="Proteomes" id="UP000447434">
    <property type="component" value="Chromosome 18"/>
</dbReference>
<dbReference type="EMBL" id="WOCE01000018">
    <property type="protein sequence ID" value="KAE9593542.1"/>
    <property type="molecule type" value="Genomic_DNA"/>
</dbReference>
<feature type="chain" id="PRO_5025691258" evidence="1">
    <location>
        <begin position="25"/>
        <end position="390"/>
    </location>
</feature>
<dbReference type="OrthoDB" id="1743151at2759"/>
<keyword evidence="1" id="KW-0732">Signal</keyword>
<dbReference type="Pfam" id="PF03080">
    <property type="entry name" value="Neprosin"/>
    <property type="match status" value="1"/>
</dbReference>
<accession>A0A6A4NW33</accession>
<dbReference type="InterPro" id="IPR025521">
    <property type="entry name" value="Neprosin_propep"/>
</dbReference>
<organism evidence="3 4">
    <name type="scientific">Lupinus albus</name>
    <name type="common">White lupine</name>
    <name type="synonym">Lupinus termis</name>
    <dbReference type="NCBI Taxonomy" id="3870"/>
    <lineage>
        <taxon>Eukaryota</taxon>
        <taxon>Viridiplantae</taxon>
        <taxon>Streptophyta</taxon>
        <taxon>Embryophyta</taxon>
        <taxon>Tracheophyta</taxon>
        <taxon>Spermatophyta</taxon>
        <taxon>Magnoliopsida</taxon>
        <taxon>eudicotyledons</taxon>
        <taxon>Gunneridae</taxon>
        <taxon>Pentapetalae</taxon>
        <taxon>rosids</taxon>
        <taxon>fabids</taxon>
        <taxon>Fabales</taxon>
        <taxon>Fabaceae</taxon>
        <taxon>Papilionoideae</taxon>
        <taxon>50 kb inversion clade</taxon>
        <taxon>genistoids sensu lato</taxon>
        <taxon>core genistoids</taxon>
        <taxon>Genisteae</taxon>
        <taxon>Lupinus</taxon>
    </lineage>
</organism>
<protein>
    <submittedName>
        <fullName evidence="3">Putative neprosin</fullName>
    </submittedName>
</protein>